<feature type="domain" description="DUF5916" evidence="3">
    <location>
        <begin position="228"/>
        <end position="801"/>
    </location>
</feature>
<accession>A0A2S6INB9</accession>
<dbReference type="InterPro" id="IPR045670">
    <property type="entry name" value="DUF5916"/>
</dbReference>
<gene>
    <name evidence="4" type="ORF">LY01_01330</name>
</gene>
<protein>
    <submittedName>
        <fullName evidence="4">Carbohydrate binding protein with CBM9 domain</fullName>
    </submittedName>
</protein>
<dbReference type="Proteomes" id="UP000239002">
    <property type="component" value="Unassembled WGS sequence"/>
</dbReference>
<evidence type="ECO:0000313" key="4">
    <source>
        <dbReference type="EMBL" id="PPK95737.1"/>
    </source>
</evidence>
<sequence length="815" mass="93130">MKNYILTISLLLFTTLSFAQIKKSLQIEKTTASIKIDGKLTEDIWQNAQEAKDFIQFRPTMGVPDSVHNKTIVKMTYDDTAIYVSAYLYDDPSKIAKQFSSRDNFAQSDFFGFVVNPNNDAQNDTEFFVFASGTQADAIANPSIGEDFGWNAVWSSAVQVNEDGWSLEMKIPYRCLRFDNKNVETWGIQFHRRFRRNNSQYTWNELDPTKGNIGLYHGELKGLKNLKPPVRLAFYPFVSGVSRSFDGNTQTDFNAGLDVKYGITENFTLDATLIPDFSQAGFDDVSLNLGPFEQTFSEQRQFFTEGVDLFSKANLFFSRRVGSAPSAFPSTSTIEEVIDYPETVKVLNALKVSGRTKNGLGIGLFNSITDKTYATIENTITGTRREELVEPLTNYNIIVVDQQFNKNSSAGIINTNTTRNGGFRDANVTALFADIVNKTNTYNIQGQVKMSHLNLETGTQSGYSTFFRAQTISGNWRYNFDHSYADAKYDINDLGLQFRNNFNDFGINATYRTFKPKGKWNNIYVNTYVDYTRLANPGTFTGLELGGNIDGTTTTLNNYGFSLSLSPGKQYDYFEPRKEGSFFITKNLANSNIWFNSNDNKKLAISANGGIEGFVEKDRNYLNYWFGFGPRMRFNDKFVLSYFFDREYYKANRGYVTQVGEDVIFGDRDRIEIEQTLNASYNFNPYHTLSLTLRHYWGIVEYDDSLFSLKENGRLDRTTGYTASTLPSDPNINFSTWNFDLSYSWQFAPGSFMTALYRNQLFNRDTQAMENFNSSFNTLFDQPINHTISLKVQYFLDYNQLPGLFKSKKKKNKFM</sequence>
<organism evidence="4 5">
    <name type="scientific">Nonlabens xylanidelens</name>
    <dbReference type="NCBI Taxonomy" id="191564"/>
    <lineage>
        <taxon>Bacteria</taxon>
        <taxon>Pseudomonadati</taxon>
        <taxon>Bacteroidota</taxon>
        <taxon>Flavobacteriia</taxon>
        <taxon>Flavobacteriales</taxon>
        <taxon>Flavobacteriaceae</taxon>
        <taxon>Nonlabens</taxon>
    </lineage>
</organism>
<evidence type="ECO:0000313" key="5">
    <source>
        <dbReference type="Proteomes" id="UP000239002"/>
    </source>
</evidence>
<keyword evidence="5" id="KW-1185">Reference proteome</keyword>
<keyword evidence="1" id="KW-0732">Signal</keyword>
<dbReference type="InterPro" id="IPR010502">
    <property type="entry name" value="Carb-bd_dom_fam9"/>
</dbReference>
<dbReference type="Pfam" id="PF19313">
    <property type="entry name" value="DUF5916"/>
    <property type="match status" value="1"/>
</dbReference>
<dbReference type="GO" id="GO:0004553">
    <property type="term" value="F:hydrolase activity, hydrolyzing O-glycosyl compounds"/>
    <property type="evidence" value="ECO:0007669"/>
    <property type="project" value="InterPro"/>
</dbReference>
<evidence type="ECO:0000259" key="3">
    <source>
        <dbReference type="Pfam" id="PF19313"/>
    </source>
</evidence>
<reference evidence="4 5" key="1">
    <citation type="submission" date="2018-02" db="EMBL/GenBank/DDBJ databases">
        <title>Genomic Encyclopedia of Archaeal and Bacterial Type Strains, Phase II (KMG-II): from individual species to whole genera.</title>
        <authorList>
            <person name="Goeker M."/>
        </authorList>
    </citation>
    <scope>NUCLEOTIDE SEQUENCE [LARGE SCALE GENOMIC DNA]</scope>
    <source>
        <strain evidence="4 5">DSM 16809</strain>
    </source>
</reference>
<proteinExistence type="predicted"/>
<dbReference type="GO" id="GO:0016052">
    <property type="term" value="P:carbohydrate catabolic process"/>
    <property type="evidence" value="ECO:0007669"/>
    <property type="project" value="InterPro"/>
</dbReference>
<dbReference type="Gene3D" id="2.60.40.1190">
    <property type="match status" value="1"/>
</dbReference>
<dbReference type="CDD" id="cd09618">
    <property type="entry name" value="CBM9_like_2"/>
    <property type="match status" value="1"/>
</dbReference>
<dbReference type="SUPFAM" id="SSF49344">
    <property type="entry name" value="CBD9-like"/>
    <property type="match status" value="1"/>
</dbReference>
<feature type="domain" description="Carbohydrate-binding" evidence="2">
    <location>
        <begin position="36"/>
        <end position="188"/>
    </location>
</feature>
<dbReference type="OrthoDB" id="9786766at2"/>
<evidence type="ECO:0000259" key="2">
    <source>
        <dbReference type="Pfam" id="PF06452"/>
    </source>
</evidence>
<dbReference type="EMBL" id="PTJE01000002">
    <property type="protein sequence ID" value="PPK95737.1"/>
    <property type="molecule type" value="Genomic_DNA"/>
</dbReference>
<dbReference type="Pfam" id="PF06452">
    <property type="entry name" value="CBM9_1"/>
    <property type="match status" value="1"/>
</dbReference>
<dbReference type="AlphaFoldDB" id="A0A2S6INB9"/>
<name>A0A2S6INB9_9FLAO</name>
<feature type="chain" id="PRO_5015707961" evidence="1">
    <location>
        <begin position="20"/>
        <end position="815"/>
    </location>
</feature>
<evidence type="ECO:0000256" key="1">
    <source>
        <dbReference type="SAM" id="SignalP"/>
    </source>
</evidence>
<comment type="caution">
    <text evidence="4">The sequence shown here is derived from an EMBL/GenBank/DDBJ whole genome shotgun (WGS) entry which is preliminary data.</text>
</comment>
<feature type="signal peptide" evidence="1">
    <location>
        <begin position="1"/>
        <end position="19"/>
    </location>
</feature>
<dbReference type="RefSeq" id="WP_104515029.1">
    <property type="nucleotide sequence ID" value="NZ_MQVW01000002.1"/>
</dbReference>
<dbReference type="GO" id="GO:0030246">
    <property type="term" value="F:carbohydrate binding"/>
    <property type="evidence" value="ECO:0007669"/>
    <property type="project" value="InterPro"/>
</dbReference>